<dbReference type="PANTHER" id="PTHR42264:SF6">
    <property type="entry name" value="TRANSMEMBRANE PROTEIN"/>
    <property type="match status" value="1"/>
</dbReference>
<dbReference type="Proteomes" id="UP001470230">
    <property type="component" value="Unassembled WGS sequence"/>
</dbReference>
<feature type="compositionally biased region" description="Basic and acidic residues" evidence="1">
    <location>
        <begin position="636"/>
        <end position="652"/>
    </location>
</feature>
<keyword evidence="3" id="KW-1185">Reference proteome</keyword>
<evidence type="ECO:0000256" key="1">
    <source>
        <dbReference type="SAM" id="MobiDB-lite"/>
    </source>
</evidence>
<name>A0ABR2IQP4_9EUKA</name>
<feature type="region of interest" description="Disordered" evidence="1">
    <location>
        <begin position="277"/>
        <end position="301"/>
    </location>
</feature>
<comment type="caution">
    <text evidence="2">The sequence shown here is derived from an EMBL/GenBank/DDBJ whole genome shotgun (WGS) entry which is preliminary data.</text>
</comment>
<dbReference type="EMBL" id="JAPFFF010000015">
    <property type="protein sequence ID" value="KAK8866877.1"/>
    <property type="molecule type" value="Genomic_DNA"/>
</dbReference>
<organism evidence="2 3">
    <name type="scientific">Tritrichomonas musculus</name>
    <dbReference type="NCBI Taxonomy" id="1915356"/>
    <lineage>
        <taxon>Eukaryota</taxon>
        <taxon>Metamonada</taxon>
        <taxon>Parabasalia</taxon>
        <taxon>Tritrichomonadida</taxon>
        <taxon>Tritrichomonadidae</taxon>
        <taxon>Tritrichomonas</taxon>
    </lineage>
</organism>
<feature type="compositionally biased region" description="Acidic residues" evidence="1">
    <location>
        <begin position="583"/>
        <end position="594"/>
    </location>
</feature>
<evidence type="ECO:0000313" key="3">
    <source>
        <dbReference type="Proteomes" id="UP001470230"/>
    </source>
</evidence>
<feature type="region of interest" description="Disordered" evidence="1">
    <location>
        <begin position="581"/>
        <end position="665"/>
    </location>
</feature>
<gene>
    <name evidence="2" type="ORF">M9Y10_009845</name>
</gene>
<proteinExistence type="predicted"/>
<accession>A0ABR2IQP4</accession>
<feature type="compositionally biased region" description="Basic and acidic residues" evidence="1">
    <location>
        <begin position="600"/>
        <end position="627"/>
    </location>
</feature>
<evidence type="ECO:0000313" key="2">
    <source>
        <dbReference type="EMBL" id="KAK8866877.1"/>
    </source>
</evidence>
<reference evidence="2 3" key="1">
    <citation type="submission" date="2024-04" db="EMBL/GenBank/DDBJ databases">
        <title>Tritrichomonas musculus Genome.</title>
        <authorList>
            <person name="Alves-Ferreira E."/>
            <person name="Grigg M."/>
            <person name="Lorenzi H."/>
            <person name="Galac M."/>
        </authorList>
    </citation>
    <scope>NUCLEOTIDE SEQUENCE [LARGE SCALE GENOMIC DNA]</scope>
    <source>
        <strain evidence="2 3">EAF2021</strain>
    </source>
</reference>
<sequence length="2376" mass="271287">MDTSTTSGKTILLSFFPLIEDGLVNVISQLGSKRYTETMQKDSDFVDEYPRSIIGYSETVDLYVSYGKKSSEISVPFLLSILPNNFTSPIGFNSDLYTKLMNHVRSTNANQSCSQNLIDMLLILFFADCSSQILSYFPNLSIYQKLIKLGNLTLDEIIVENETEKSLKNLIIRQFSVIFSFLSLNHPSDLINNFTSLNSKSNDVLVLHRFLRLTVSEILTAESISDFLNSLLKLTINNEWAKAITPIVMQITSGSSEQFKKFLNDLSAKLKPLVYGGSASSAQTNNKNKKTEAGSGASSDSANHDLIKLFAIVVLRDSQLTDTYYQNFLDNVIVDKCLIHTLGCLEAFLAYLRGQFVSKANLFWEWGKFNAMSHPGIEATHINHPDMDLEKPDSFASIFLSKIVTRAKVDVYPEIVSDILVNFAARDFMFFMKTLLPTFIKKLKEKPYFASVFLCLNKIVDPRLRFSEWAQENPKNQGVNIGQTIPLLFLQLKPTLFMLAQKYDLKKLTNEAFSFNLVDSVDYPILTLPVSQEKIAPELKERIRKQYSHQMYIRHLVLEAGEVNIDAYNIDTQPKPIAAIENSESDDEAEEVVPEPEPAPSKDKKETDNKNKPDTKNNTTETDKKANGNDNNNNKKANDADKKENDADKNENDINAVKKPKEETEKKNKDKLYDVLIKPRRSITLSKSEETYIQILSFFPRIMNKSDFLSKIGEQLFNSMVSDCPAVSLYSIMVVNQLFNAKPDDRIHIIDALMEKIFRTKKLEHLFVFVLFFIKLLDLSFTPKCKDKKEIYNFIQKTEALCIYLMTFKSNVITTLAEALSERIYKFANGMRMQSCLYSVMANYQDEINQTVASKLKMKLLLFNSKTSRSLKKRQYQLSSPVLFVSNFIEIMNLMCLKAPVEFFEFLNEIVTQQLRESKSPKNKCSLLIPFLVRYADENQITNIKNFLSSNKIINTNNYKFKKTKKENENENNGEEEDTKEQIELKVASYSEYYPISIFDVNYSDQKSKDLQKSEAKYIIENAKDLRSIHWTAVILLLSDLYDQLDQANEDAITNKEMNEFVQIFSMALKATDVRFAIFAEIKVQQSILKLINIYIKHFNIDSNESDEPSKIKKLKITSSTPLVSSFPNFCYIVSRFLNSFIIDNNACSEGPFRRPNHSGIVQDESTFMPTINNLFDYLIYFTNTGLYKYARHAITSILCVFPILDRNEEYMKGKIIRIQIDYPIEDENKINKRVKQDLLSILLQSGNERFVLNQVNRKRMNIPLYSALCANDSSLLPLYIEAIFRCPLLFESLYKYFVGTDSNNHDLNNDEVQFNQMVIRRFAGRLLIMSLFFMMSKKCQIRIKAYNLLKRFCPLFSTVLYNDDKKITRMIMKLQRLEATFMSFSSDSELPTMPLLLKYAQIIASSFTNLIDDIVDSLVECLCSVGVNNGIDDASSLYNYCNYYNYHYYSNNDDFLLNKSEVQSNVLQILAMFLRAYSLDEGTGRFTPYLLIRKLLPIYNFLESNAVSNYYALFDQLCEDSQEKVELVINVALHCPTQTSPDEEFDYSPLASYAVIVHFSSNWSKMIIETLARHLTFSYWYVGTTEKNIKEEKYTQNVEQFYAYYYAVIQALHVILRNSSFSMSSSSDTDNSPFEYLRPFLESTINFCLIFFNKATENLLYDILNRMECPEQIISLLRKKGENNINVTKDNQFELESDSESDSESESVFDKQVVSNIDEDDDEPDIFYLSKSNKRPFTSSSALFTDLPKEFVTFLCEFLKEKKDYGRQFLNGMGNECLLWCCGCGDLRIAGRACTVFSEILRPFDPNVLGKILQSMSFVLKASYLYMSRPSVVHEYITGIFAIFNAAIDKYKSSENFVDTFKMIFSICSSFLSVPYFALKAKSQPKNEVTTNADDINSKIINDQSFISLNSINTSIELCNAANSVISKFFYYNIVSLNRSNNELIRLLPALACQCATLRPRGTLDAIFLAVFNTERTHGNDDEEQKEGEEQAKQLILKENSSLLCTISFILFLPWLHSAFAAYHNVEPYSSLFTDEEIPIVLQIGYLMGNNDQLPDELCNYLVSTMKEPSKASVEDFVLQAGICIARDKPKAFLAAAPLLIEMAKMVGARIIKLNKGKRTADTMNDKDPDFVVTSFYGAIADSGMNILLNENNNIVFLLAIVVVARSFLEYSKISKGVLAISPLISIVSTALDSYSNGSLGLINVSSVAQNSAIEALKVELAKLIAAFLSSIDTQKDENDDENSQTFNFDVNLCEYSSWESVSEAILNIMKENKIESIDISPEFDDITSKGGAHSDLSTPLIPIPIDPYIWSTQKVKNLREKMKLVRVKGYSTKRLNIEKASSLQPPDKDNTNVKVNILSKYQQYNQYKSKMIQT</sequence>
<protein>
    <submittedName>
        <fullName evidence="2">Uncharacterized protein</fullName>
    </submittedName>
</protein>
<dbReference type="PANTHER" id="PTHR42264">
    <property type="entry name" value="EPHRIN_REC_LIKE DOMAIN-CONTAINING PROTEIN"/>
    <property type="match status" value="1"/>
</dbReference>